<dbReference type="PANTHER" id="PTHR47338">
    <property type="entry name" value="ZN(II)2CYS6 TRANSCRIPTION FACTOR (EUROFUNG)-RELATED"/>
    <property type="match status" value="1"/>
</dbReference>
<proteinExistence type="predicted"/>
<feature type="compositionally biased region" description="Polar residues" evidence="6">
    <location>
        <begin position="126"/>
        <end position="135"/>
    </location>
</feature>
<dbReference type="GO" id="GO:0000981">
    <property type="term" value="F:DNA-binding transcription factor activity, RNA polymerase II-specific"/>
    <property type="evidence" value="ECO:0007669"/>
    <property type="project" value="InterPro"/>
</dbReference>
<dbReference type="PROSITE" id="PS00463">
    <property type="entry name" value="ZN2_CY6_FUNGAL_1"/>
    <property type="match status" value="1"/>
</dbReference>
<dbReference type="Gene3D" id="4.10.240.10">
    <property type="entry name" value="Zn(2)-C6 fungal-type DNA-binding domain"/>
    <property type="match status" value="1"/>
</dbReference>
<dbReference type="SUPFAM" id="SSF57701">
    <property type="entry name" value="Zn2/Cys6 DNA-binding domain"/>
    <property type="match status" value="1"/>
</dbReference>
<dbReference type="InterPro" id="IPR036864">
    <property type="entry name" value="Zn2-C6_fun-type_DNA-bd_sf"/>
</dbReference>
<dbReference type="GO" id="GO:0008270">
    <property type="term" value="F:zinc ion binding"/>
    <property type="evidence" value="ECO:0007669"/>
    <property type="project" value="InterPro"/>
</dbReference>
<organism evidence="8 9">
    <name type="scientific">Hydnum rufescens UP504</name>
    <dbReference type="NCBI Taxonomy" id="1448309"/>
    <lineage>
        <taxon>Eukaryota</taxon>
        <taxon>Fungi</taxon>
        <taxon>Dikarya</taxon>
        <taxon>Basidiomycota</taxon>
        <taxon>Agaricomycotina</taxon>
        <taxon>Agaricomycetes</taxon>
        <taxon>Cantharellales</taxon>
        <taxon>Hydnaceae</taxon>
        <taxon>Hydnum</taxon>
    </lineage>
</organism>
<dbReference type="SMART" id="SM00066">
    <property type="entry name" value="GAL4"/>
    <property type="match status" value="1"/>
</dbReference>
<dbReference type="Proteomes" id="UP000886523">
    <property type="component" value="Unassembled WGS sequence"/>
</dbReference>
<keyword evidence="3" id="KW-0805">Transcription regulation</keyword>
<feature type="domain" description="Zn(2)-C6 fungal-type" evidence="7">
    <location>
        <begin position="55"/>
        <end position="84"/>
    </location>
</feature>
<evidence type="ECO:0000313" key="8">
    <source>
        <dbReference type="EMBL" id="KAF9506411.1"/>
    </source>
</evidence>
<protein>
    <recommendedName>
        <fullName evidence="7">Zn(2)-C6 fungal-type domain-containing protein</fullName>
    </recommendedName>
</protein>
<dbReference type="AlphaFoldDB" id="A0A9P6AIM3"/>
<accession>A0A9P6AIM3</accession>
<evidence type="ECO:0000313" key="9">
    <source>
        <dbReference type="Proteomes" id="UP000886523"/>
    </source>
</evidence>
<keyword evidence="5" id="KW-0539">Nucleus</keyword>
<name>A0A9P6AIM3_9AGAM</name>
<keyword evidence="9" id="KW-1185">Reference proteome</keyword>
<evidence type="ECO:0000256" key="4">
    <source>
        <dbReference type="ARBA" id="ARBA00023163"/>
    </source>
</evidence>
<dbReference type="CDD" id="cd00067">
    <property type="entry name" value="GAL4"/>
    <property type="match status" value="1"/>
</dbReference>
<dbReference type="Pfam" id="PF00172">
    <property type="entry name" value="Zn_clus"/>
    <property type="match status" value="1"/>
</dbReference>
<evidence type="ECO:0000256" key="3">
    <source>
        <dbReference type="ARBA" id="ARBA00023015"/>
    </source>
</evidence>
<evidence type="ECO:0000259" key="7">
    <source>
        <dbReference type="PROSITE" id="PS50048"/>
    </source>
</evidence>
<comment type="subcellular location">
    <subcellularLocation>
        <location evidence="1">Nucleus</location>
    </subcellularLocation>
</comment>
<dbReference type="InterPro" id="IPR001138">
    <property type="entry name" value="Zn2Cys6_DnaBD"/>
</dbReference>
<feature type="compositionally biased region" description="Polar residues" evidence="6">
    <location>
        <begin position="143"/>
        <end position="154"/>
    </location>
</feature>
<dbReference type="EMBL" id="MU129111">
    <property type="protein sequence ID" value="KAF9506411.1"/>
    <property type="molecule type" value="Genomic_DNA"/>
</dbReference>
<evidence type="ECO:0000256" key="6">
    <source>
        <dbReference type="SAM" id="MobiDB-lite"/>
    </source>
</evidence>
<dbReference type="CDD" id="cd12148">
    <property type="entry name" value="fungal_TF_MHR"/>
    <property type="match status" value="1"/>
</dbReference>
<feature type="compositionally biased region" description="Basic residues" evidence="6">
    <location>
        <begin position="95"/>
        <end position="105"/>
    </location>
</feature>
<keyword evidence="2" id="KW-0479">Metal-binding</keyword>
<comment type="caution">
    <text evidence="8">The sequence shown here is derived from an EMBL/GenBank/DDBJ whole genome shotgun (WGS) entry which is preliminary data.</text>
</comment>
<keyword evidence="4" id="KW-0804">Transcription</keyword>
<sequence length="755" mass="83230">MSPDLHPHTTLIPDGMPIASQEIIPGSGSIPEPIPERLIGSASFTSTTDPPSRKACHACRSRKVKCDGQEVCAGCLARNKECVYDTRPKRRGPDKVPGARRRRSAAPKGLGDLLPPHRIDPEAQTPPYNSAASTSRPDEATNAHPTVSRISRNSDVPVIHPGLDGSLPSLKTGATRSNEVPPQATYVHSSHAWVPGEEPVTVPNDLFTWPNGPIVWDTSLSIAHGPSVQFSRKTWWDTLLGIYSSDRHTAIRTIVSDLTLVFRNSGHALPFFRVPYFFNNLLYPPDREQMQPSLVLSVLALSSLMQSISDRGATPRDRAELLERAAHGALQASINAGWVDLNLAQAAMVLALYNATEQPFETGGLSRPAFHMLDYILTSMSLTSLDGLNPTISAAVVEPAVSPVSPQRNHLEGQRISIPVDPRLPVISASYPPLSPHPPSDSPGDPCDCSRLSLASDIPVGSTTLGRNWLETPRHHPYWTEARITREQIRILVWSASALVSIHAIHLVAFAKPRMNLKLMDPSNFALLFPGEALHVSKGFASAGKESKWALYIRSILLLQACLQMEQSNLLGDNQDYASFVMRVRLETDRIEDALNRHVCKTDVHRAWACRQILQMVLMCITGHASSRYVPSVHLRSMPPRREATEWAHHAQLSVRHANVPGRIVSMIAQVPWNPYLTWYFIEVFVRCLHIWEADNTSIAPLQVAMDIRPALDHLASTFVNNPFDLAAQCQQLLYRLQAACDVCNIPGPFSPMGV</sequence>
<dbReference type="InterPro" id="IPR050815">
    <property type="entry name" value="TF_fung"/>
</dbReference>
<dbReference type="PROSITE" id="PS50048">
    <property type="entry name" value="ZN2_CY6_FUNGAL_2"/>
    <property type="match status" value="1"/>
</dbReference>
<feature type="region of interest" description="Disordered" evidence="6">
    <location>
        <begin position="86"/>
        <end position="159"/>
    </location>
</feature>
<dbReference type="OrthoDB" id="10261408at2759"/>
<evidence type="ECO:0000256" key="1">
    <source>
        <dbReference type="ARBA" id="ARBA00004123"/>
    </source>
</evidence>
<gene>
    <name evidence="8" type="ORF">BS47DRAFT_1489375</name>
</gene>
<reference evidence="8" key="1">
    <citation type="journal article" date="2020" name="Nat. Commun.">
        <title>Large-scale genome sequencing of mycorrhizal fungi provides insights into the early evolution of symbiotic traits.</title>
        <authorList>
            <person name="Miyauchi S."/>
            <person name="Kiss E."/>
            <person name="Kuo A."/>
            <person name="Drula E."/>
            <person name="Kohler A."/>
            <person name="Sanchez-Garcia M."/>
            <person name="Morin E."/>
            <person name="Andreopoulos B."/>
            <person name="Barry K.W."/>
            <person name="Bonito G."/>
            <person name="Buee M."/>
            <person name="Carver A."/>
            <person name="Chen C."/>
            <person name="Cichocki N."/>
            <person name="Clum A."/>
            <person name="Culley D."/>
            <person name="Crous P.W."/>
            <person name="Fauchery L."/>
            <person name="Girlanda M."/>
            <person name="Hayes R.D."/>
            <person name="Keri Z."/>
            <person name="LaButti K."/>
            <person name="Lipzen A."/>
            <person name="Lombard V."/>
            <person name="Magnuson J."/>
            <person name="Maillard F."/>
            <person name="Murat C."/>
            <person name="Nolan M."/>
            <person name="Ohm R.A."/>
            <person name="Pangilinan J."/>
            <person name="Pereira M.F."/>
            <person name="Perotto S."/>
            <person name="Peter M."/>
            <person name="Pfister S."/>
            <person name="Riley R."/>
            <person name="Sitrit Y."/>
            <person name="Stielow J.B."/>
            <person name="Szollosi G."/>
            <person name="Zifcakova L."/>
            <person name="Stursova M."/>
            <person name="Spatafora J.W."/>
            <person name="Tedersoo L."/>
            <person name="Vaario L.M."/>
            <person name="Yamada A."/>
            <person name="Yan M."/>
            <person name="Wang P."/>
            <person name="Xu J."/>
            <person name="Bruns T."/>
            <person name="Baldrian P."/>
            <person name="Vilgalys R."/>
            <person name="Dunand C."/>
            <person name="Henrissat B."/>
            <person name="Grigoriev I.V."/>
            <person name="Hibbett D."/>
            <person name="Nagy L.G."/>
            <person name="Martin F.M."/>
        </authorList>
    </citation>
    <scope>NUCLEOTIDE SEQUENCE</scope>
    <source>
        <strain evidence="8">UP504</strain>
    </source>
</reference>
<dbReference type="GO" id="GO:0005634">
    <property type="term" value="C:nucleus"/>
    <property type="evidence" value="ECO:0007669"/>
    <property type="project" value="UniProtKB-SubCell"/>
</dbReference>
<evidence type="ECO:0000256" key="5">
    <source>
        <dbReference type="ARBA" id="ARBA00023242"/>
    </source>
</evidence>
<evidence type="ECO:0000256" key="2">
    <source>
        <dbReference type="ARBA" id="ARBA00022723"/>
    </source>
</evidence>
<dbReference type="PANTHER" id="PTHR47338:SF5">
    <property type="entry name" value="ZN(II)2CYS6 TRANSCRIPTION FACTOR (EUROFUNG)"/>
    <property type="match status" value="1"/>
</dbReference>